<gene>
    <name evidence="2" type="ORF">MW290_02355</name>
</gene>
<name>A0ABY4S3B4_AQUTE</name>
<organism evidence="2 3">
    <name type="scientific">Aquincola tertiaricarbonis</name>
    <dbReference type="NCBI Taxonomy" id="391953"/>
    <lineage>
        <taxon>Bacteria</taxon>
        <taxon>Pseudomonadati</taxon>
        <taxon>Pseudomonadota</taxon>
        <taxon>Betaproteobacteria</taxon>
        <taxon>Burkholderiales</taxon>
        <taxon>Sphaerotilaceae</taxon>
        <taxon>Aquincola</taxon>
    </lineage>
</organism>
<evidence type="ECO:0000313" key="3">
    <source>
        <dbReference type="Proteomes" id="UP001056201"/>
    </source>
</evidence>
<feature type="signal peptide" evidence="1">
    <location>
        <begin position="1"/>
        <end position="26"/>
    </location>
</feature>
<dbReference type="Pfam" id="PF11006">
    <property type="entry name" value="DUF2845"/>
    <property type="match status" value="1"/>
</dbReference>
<evidence type="ECO:0000256" key="1">
    <source>
        <dbReference type="SAM" id="SignalP"/>
    </source>
</evidence>
<dbReference type="EMBL" id="CP097635">
    <property type="protein sequence ID" value="URI07483.1"/>
    <property type="molecule type" value="Genomic_DNA"/>
</dbReference>
<keyword evidence="3" id="KW-1185">Reference proteome</keyword>
<keyword evidence="1" id="KW-0732">Signal</keyword>
<dbReference type="RefSeq" id="WP_250195718.1">
    <property type="nucleotide sequence ID" value="NZ_CP097635.1"/>
</dbReference>
<feature type="chain" id="PRO_5047429553" evidence="1">
    <location>
        <begin position="27"/>
        <end position="121"/>
    </location>
</feature>
<accession>A0ABY4S3B4</accession>
<protein>
    <submittedName>
        <fullName evidence="2">DUF2845 domain-containing protein</fullName>
    </submittedName>
</protein>
<evidence type="ECO:0000313" key="2">
    <source>
        <dbReference type="EMBL" id="URI07483.1"/>
    </source>
</evidence>
<sequence length="121" mass="13252">MLRHRLAATGLALAALGAGLAAPAAAQALRCNGHLVNVGESKLSVVRKCGEPAWREAVCVSRELFIWPQPVVPGQVLQPLITPQCVPMEEWTYDRGEGQFLGIVRFRNSSVESMRDGERMR</sequence>
<proteinExistence type="predicted"/>
<dbReference type="InterPro" id="IPR021268">
    <property type="entry name" value="DUF2845"/>
</dbReference>
<reference evidence="2" key="1">
    <citation type="submission" date="2022-05" db="EMBL/GenBank/DDBJ databases">
        <title>An RpoN-dependent PEP-CTERM gene is involved in floc formation of an Aquincola tertiaricarbonis strain.</title>
        <authorList>
            <person name="Qiu D."/>
            <person name="Xia M."/>
        </authorList>
    </citation>
    <scope>NUCLEOTIDE SEQUENCE</scope>
    <source>
        <strain evidence="2">RN12</strain>
    </source>
</reference>
<dbReference type="Proteomes" id="UP001056201">
    <property type="component" value="Chromosome 1"/>
</dbReference>